<sequence>MLAARSTPEREKCSKLKGRMARVNKTWKNLLYATGELWDTVFVHFCMDLEHVRLICDLAGRTTDPTIVHVSTEEAEETDADNLPGCESMQDLVAWAMLVGPLLSPVVAQAKSMRVDCAEPQGLFLLLSAIGTQHALDLQQLKCYAMVPHSGNFNYLQPVQSQQLRQLSISRINPIGLAPVNNGPNLLHGITVLRLFYIANYMDWDQMIFLLRSCSALEDLDVEGIACNGILGNVKLTLPHLRSLCMELSDRGCAQLASILSLPNIATLTVRGETDAPWRQLVIDFGEVIRKIRQCCICTFYYTGAVKDFIGELHSARLIDIRTGHGFLTHLTRAAGPGFPSLENLKRWIVPSDLTYSQANILFGWPGSNVDTIYEATKEKDEDSETVRGAENSIRGIVRRDKSGEGVVRRQAYTEDSLLNPSERSSYHRDPEMSALDNMALLGRAYPLNPSNLAK</sequence>
<dbReference type="EMBL" id="JAWWNJ010000037">
    <property type="protein sequence ID" value="KAK7022639.1"/>
    <property type="molecule type" value="Genomic_DNA"/>
</dbReference>
<keyword evidence="2" id="KW-1185">Reference proteome</keyword>
<reference evidence="1 2" key="1">
    <citation type="journal article" date="2024" name="J Genomics">
        <title>Draft genome sequencing and assembly of Favolaschia claudopus CIRM-BRFM 2984 isolated from oak limbs.</title>
        <authorList>
            <person name="Navarro D."/>
            <person name="Drula E."/>
            <person name="Chaduli D."/>
            <person name="Cazenave R."/>
            <person name="Ahrendt S."/>
            <person name="Wang J."/>
            <person name="Lipzen A."/>
            <person name="Daum C."/>
            <person name="Barry K."/>
            <person name="Grigoriev I.V."/>
            <person name="Favel A."/>
            <person name="Rosso M.N."/>
            <person name="Martin F."/>
        </authorList>
    </citation>
    <scope>NUCLEOTIDE SEQUENCE [LARGE SCALE GENOMIC DNA]</scope>
    <source>
        <strain evidence="1 2">CIRM-BRFM 2984</strain>
    </source>
</reference>
<evidence type="ECO:0000313" key="2">
    <source>
        <dbReference type="Proteomes" id="UP001362999"/>
    </source>
</evidence>
<accession>A0AAW0BAN0</accession>
<dbReference type="InterPro" id="IPR032675">
    <property type="entry name" value="LRR_dom_sf"/>
</dbReference>
<gene>
    <name evidence="1" type="ORF">R3P38DRAFT_2780628</name>
</gene>
<dbReference type="SUPFAM" id="SSF52047">
    <property type="entry name" value="RNI-like"/>
    <property type="match status" value="1"/>
</dbReference>
<dbReference type="Gene3D" id="3.80.10.10">
    <property type="entry name" value="Ribonuclease Inhibitor"/>
    <property type="match status" value="1"/>
</dbReference>
<proteinExistence type="predicted"/>
<comment type="caution">
    <text evidence="1">The sequence shown here is derived from an EMBL/GenBank/DDBJ whole genome shotgun (WGS) entry which is preliminary data.</text>
</comment>
<protein>
    <recommendedName>
        <fullName evidence="3">F-box protein</fullName>
    </recommendedName>
</protein>
<name>A0AAW0BAN0_9AGAR</name>
<dbReference type="Proteomes" id="UP001362999">
    <property type="component" value="Unassembled WGS sequence"/>
</dbReference>
<organism evidence="1 2">
    <name type="scientific">Favolaschia claudopus</name>
    <dbReference type="NCBI Taxonomy" id="2862362"/>
    <lineage>
        <taxon>Eukaryota</taxon>
        <taxon>Fungi</taxon>
        <taxon>Dikarya</taxon>
        <taxon>Basidiomycota</taxon>
        <taxon>Agaricomycotina</taxon>
        <taxon>Agaricomycetes</taxon>
        <taxon>Agaricomycetidae</taxon>
        <taxon>Agaricales</taxon>
        <taxon>Marasmiineae</taxon>
        <taxon>Mycenaceae</taxon>
        <taxon>Favolaschia</taxon>
    </lineage>
</organism>
<evidence type="ECO:0000313" key="1">
    <source>
        <dbReference type="EMBL" id="KAK7022639.1"/>
    </source>
</evidence>
<dbReference type="AlphaFoldDB" id="A0AAW0BAN0"/>
<evidence type="ECO:0008006" key="3">
    <source>
        <dbReference type="Google" id="ProtNLM"/>
    </source>
</evidence>